<keyword evidence="3 11" id="KW-0813">Transport</keyword>
<gene>
    <name evidence="13" type="ORF">BTJ39_20630</name>
</gene>
<evidence type="ECO:0000256" key="10">
    <source>
        <dbReference type="ARBA" id="ARBA00023237"/>
    </source>
</evidence>
<proteinExistence type="inferred from homology"/>
<dbReference type="RefSeq" id="WP_078004605.1">
    <property type="nucleotide sequence ID" value="NZ_MRUL01000021.1"/>
</dbReference>
<dbReference type="OrthoDB" id="7055111at2"/>
<dbReference type="PROSITE" id="PS00576">
    <property type="entry name" value="GRAM_NEG_PORIN"/>
    <property type="match status" value="1"/>
</dbReference>
<comment type="subcellular location">
    <subcellularLocation>
        <location evidence="1 11">Cell outer membrane</location>
        <topology evidence="1 11">Multi-pass membrane protein</topology>
    </subcellularLocation>
</comment>
<protein>
    <submittedName>
        <fullName evidence="13">Porin OmpC</fullName>
    </submittedName>
</protein>
<dbReference type="AlphaFoldDB" id="A0A1S8YDK2"/>
<evidence type="ECO:0000256" key="2">
    <source>
        <dbReference type="ARBA" id="ARBA00007539"/>
    </source>
</evidence>
<dbReference type="Gene3D" id="2.40.160.10">
    <property type="entry name" value="Porin"/>
    <property type="match status" value="1"/>
</dbReference>
<dbReference type="InterPro" id="IPR050298">
    <property type="entry name" value="Gram-neg_bact_OMP"/>
</dbReference>
<dbReference type="PRINTS" id="PR00183">
    <property type="entry name" value="ECOLIPORIN"/>
</dbReference>
<dbReference type="PANTHER" id="PTHR34501:SF1">
    <property type="entry name" value="OUTER MEMBRANE PORIN C"/>
    <property type="match status" value="1"/>
</dbReference>
<sequence length="368" mass="40145">MKIRILSLMVPALLVAAGSASAAEVYNKDGNKLDLYGKVDGLHYFSKNDGSDGDKSYMRFGLKGETQISDQLTGYGQWEYQYNLNNSEGSDSNRGNATRVGFAGLRFGDAGSFDYGRNYGVIYDVAAWTDVLPEFGGDTYGADQFMFQRGNGMATYRNNNFFGLVDGWNFAVQYQGKNDSPAGEGGRDVLNSNGDGWGLSTTYDLGAGVSLGAAMFQSDRTNAQNAPGVLGHGDKAEAYTGGLKYDANNIYLAAQYTRSNNATRFGDSSGSTYGYANTADNWELVAQYQFDFGLRPSLAFLSSRGKDIEGYGSQNLKKYVDVGATYYFNKNMSTYVDYQINLMKDNDFTRSAGINTDNVVGLGLVYQF</sequence>
<evidence type="ECO:0000256" key="11">
    <source>
        <dbReference type="RuleBase" id="RU000469"/>
    </source>
</evidence>
<dbReference type="InterPro" id="IPR023614">
    <property type="entry name" value="Porin_dom_sf"/>
</dbReference>
<keyword evidence="14" id="KW-1185">Reference proteome</keyword>
<comment type="caution">
    <text evidence="13">The sequence shown here is derived from an EMBL/GenBank/DDBJ whole genome shotgun (WGS) entry which is preliminary data.</text>
</comment>
<dbReference type="CDD" id="cd00342">
    <property type="entry name" value="gram_neg_porins"/>
    <property type="match status" value="1"/>
</dbReference>
<comment type="similarity">
    <text evidence="2 11">Belongs to the Gram-negative porin family.</text>
</comment>
<reference evidence="13 14" key="1">
    <citation type="submission" date="2016-12" db="EMBL/GenBank/DDBJ databases">
        <title>Izhakiella australiana sp. nov. of genus Izhakiella isolated from Australian desert.</title>
        <authorList>
            <person name="Ji M."/>
        </authorList>
    </citation>
    <scope>NUCLEOTIDE SEQUENCE [LARGE SCALE GENOMIC DNA]</scope>
    <source>
        <strain evidence="13 14">D4N98</strain>
    </source>
</reference>
<evidence type="ECO:0000256" key="5">
    <source>
        <dbReference type="ARBA" id="ARBA00022692"/>
    </source>
</evidence>
<keyword evidence="9 11" id="KW-0472">Membrane</keyword>
<keyword evidence="4" id="KW-1134">Transmembrane beta strand</keyword>
<evidence type="ECO:0000256" key="7">
    <source>
        <dbReference type="ARBA" id="ARBA00023065"/>
    </source>
</evidence>
<comment type="subunit">
    <text evidence="11">Homotrimer.</text>
</comment>
<feature type="signal peptide" evidence="12">
    <location>
        <begin position="1"/>
        <end position="22"/>
    </location>
</feature>
<dbReference type="GO" id="GO:0015288">
    <property type="term" value="F:porin activity"/>
    <property type="evidence" value="ECO:0007669"/>
    <property type="project" value="UniProtKB-KW"/>
</dbReference>
<organism evidence="13 14">
    <name type="scientific">Izhakiella australiensis</name>
    <dbReference type="NCBI Taxonomy" id="1926881"/>
    <lineage>
        <taxon>Bacteria</taxon>
        <taxon>Pseudomonadati</taxon>
        <taxon>Pseudomonadota</taxon>
        <taxon>Gammaproteobacteria</taxon>
        <taxon>Enterobacterales</taxon>
        <taxon>Erwiniaceae</taxon>
        <taxon>Izhakiella</taxon>
    </lineage>
</organism>
<evidence type="ECO:0000313" key="14">
    <source>
        <dbReference type="Proteomes" id="UP000190667"/>
    </source>
</evidence>
<dbReference type="SUPFAM" id="SSF56935">
    <property type="entry name" value="Porins"/>
    <property type="match status" value="1"/>
</dbReference>
<evidence type="ECO:0000256" key="1">
    <source>
        <dbReference type="ARBA" id="ARBA00004571"/>
    </source>
</evidence>
<evidence type="ECO:0000313" key="13">
    <source>
        <dbReference type="EMBL" id="OON37130.1"/>
    </source>
</evidence>
<accession>A0A1S8YDK2</accession>
<evidence type="ECO:0000256" key="3">
    <source>
        <dbReference type="ARBA" id="ARBA00022448"/>
    </source>
</evidence>
<evidence type="ECO:0000256" key="8">
    <source>
        <dbReference type="ARBA" id="ARBA00023114"/>
    </source>
</evidence>
<dbReference type="STRING" id="1926881.BTJ39_20630"/>
<dbReference type="InterPro" id="IPR001702">
    <property type="entry name" value="Porin_Gram-ve"/>
</dbReference>
<dbReference type="GO" id="GO:0009279">
    <property type="term" value="C:cell outer membrane"/>
    <property type="evidence" value="ECO:0007669"/>
    <property type="project" value="UniProtKB-SubCell"/>
</dbReference>
<name>A0A1S8YDK2_9GAMM</name>
<evidence type="ECO:0000256" key="4">
    <source>
        <dbReference type="ARBA" id="ARBA00022452"/>
    </source>
</evidence>
<dbReference type="InterPro" id="IPR033900">
    <property type="entry name" value="Gram_neg_porin_domain"/>
</dbReference>
<evidence type="ECO:0000256" key="12">
    <source>
        <dbReference type="SAM" id="SignalP"/>
    </source>
</evidence>
<dbReference type="GO" id="GO:0046930">
    <property type="term" value="C:pore complex"/>
    <property type="evidence" value="ECO:0007669"/>
    <property type="project" value="UniProtKB-KW"/>
</dbReference>
<keyword evidence="5 11" id="KW-0812">Transmembrane</keyword>
<dbReference type="EMBL" id="MRUL01000021">
    <property type="protein sequence ID" value="OON37130.1"/>
    <property type="molecule type" value="Genomic_DNA"/>
</dbReference>
<keyword evidence="7 11" id="KW-0406">Ion transport</keyword>
<dbReference type="PANTHER" id="PTHR34501">
    <property type="entry name" value="PROTEIN YDDL-RELATED"/>
    <property type="match status" value="1"/>
</dbReference>
<dbReference type="Proteomes" id="UP000190667">
    <property type="component" value="Unassembled WGS sequence"/>
</dbReference>
<keyword evidence="10 11" id="KW-0998">Cell outer membrane</keyword>
<evidence type="ECO:0000256" key="6">
    <source>
        <dbReference type="ARBA" id="ARBA00022729"/>
    </source>
</evidence>
<dbReference type="NCBIfam" id="NF007841">
    <property type="entry name" value="PRK10554.1"/>
    <property type="match status" value="1"/>
</dbReference>
<keyword evidence="6 12" id="KW-0732">Signal</keyword>
<dbReference type="PRINTS" id="PR00182">
    <property type="entry name" value="ECOLNEIPORIN"/>
</dbReference>
<feature type="chain" id="PRO_5012820277" evidence="12">
    <location>
        <begin position="23"/>
        <end position="368"/>
    </location>
</feature>
<evidence type="ECO:0000256" key="9">
    <source>
        <dbReference type="ARBA" id="ARBA00023136"/>
    </source>
</evidence>
<dbReference type="GO" id="GO:0034220">
    <property type="term" value="P:monoatomic ion transmembrane transport"/>
    <property type="evidence" value="ECO:0007669"/>
    <property type="project" value="InterPro"/>
</dbReference>
<dbReference type="InterPro" id="IPR013793">
    <property type="entry name" value="Porin_Gram-ve_CS"/>
</dbReference>
<keyword evidence="8 11" id="KW-0626">Porin</keyword>
<dbReference type="InterPro" id="IPR001897">
    <property type="entry name" value="Porin_gammaproteobac"/>
</dbReference>
<dbReference type="Pfam" id="PF00267">
    <property type="entry name" value="Porin_1"/>
    <property type="match status" value="1"/>
</dbReference>